<name>A0ABV8WQT8_9BACI</name>
<evidence type="ECO:0000313" key="3">
    <source>
        <dbReference type="Proteomes" id="UP001595882"/>
    </source>
</evidence>
<evidence type="ECO:0008006" key="4">
    <source>
        <dbReference type="Google" id="ProtNLM"/>
    </source>
</evidence>
<feature type="transmembrane region" description="Helical" evidence="1">
    <location>
        <begin position="198"/>
        <end position="217"/>
    </location>
</feature>
<protein>
    <recommendedName>
        <fullName evidence="4">ABC transporter permease</fullName>
    </recommendedName>
</protein>
<feature type="transmembrane region" description="Helical" evidence="1">
    <location>
        <begin position="12"/>
        <end position="32"/>
    </location>
</feature>
<accession>A0ABV8WQT8</accession>
<dbReference type="RefSeq" id="WP_390249075.1">
    <property type="nucleotide sequence ID" value="NZ_JBHSDT010000002.1"/>
</dbReference>
<keyword evidence="3" id="KW-1185">Reference proteome</keyword>
<proteinExistence type="predicted"/>
<comment type="caution">
    <text evidence="2">The sequence shown here is derived from an EMBL/GenBank/DDBJ whole genome shotgun (WGS) entry which is preliminary data.</text>
</comment>
<feature type="transmembrane region" description="Helical" evidence="1">
    <location>
        <begin position="244"/>
        <end position="269"/>
    </location>
</feature>
<evidence type="ECO:0000313" key="2">
    <source>
        <dbReference type="EMBL" id="MFC4401962.1"/>
    </source>
</evidence>
<keyword evidence="1" id="KW-0472">Membrane</keyword>
<sequence>MIIQQELLKIFRLPIVGILLLFFIIINSLFIWSNSYIKGELSLLTSLVDKYGTETNEEMLSQFGDDYEQISDWVSKVEGPNGKTGYKHPSELLEDDEIFLNPPMSEKDFDQLLEYNLIETYYRTAQDIDVIYENLDIENRAETIINLYGFKGEAAETIRAQFEQLEDRKVQLIENQEHKHLFFYGKIYEMHNLLFKDIGLILIFELIILVVLITGAVTNYEFEQKTALVTYTTKIGRKLVLHKFISAGIANTAAIFSLTGATLGIYFLVFTYDGLWNVPVSSYFNAITEFPYITWWNISFIEYVGLMVLLIYLVMLLFSGMTYILSIWLKNTYLVFFSFMVFLSLGIVLPGYVPLSTNWTYYVHQTPFFLILNPQEWFMGYSAFTISPYYEPITISSWAIFIFGLIYLSIRHFYRQALH</sequence>
<evidence type="ECO:0000256" key="1">
    <source>
        <dbReference type="SAM" id="Phobius"/>
    </source>
</evidence>
<dbReference type="EMBL" id="JBHSDT010000002">
    <property type="protein sequence ID" value="MFC4401962.1"/>
    <property type="molecule type" value="Genomic_DNA"/>
</dbReference>
<feature type="transmembrane region" description="Helical" evidence="1">
    <location>
        <begin position="389"/>
        <end position="410"/>
    </location>
</feature>
<feature type="transmembrane region" description="Helical" evidence="1">
    <location>
        <begin position="332"/>
        <end position="353"/>
    </location>
</feature>
<dbReference type="Proteomes" id="UP001595882">
    <property type="component" value="Unassembled WGS sequence"/>
</dbReference>
<keyword evidence="1" id="KW-1133">Transmembrane helix</keyword>
<gene>
    <name evidence="2" type="ORF">ACFOY7_02475</name>
</gene>
<reference evidence="3" key="1">
    <citation type="journal article" date="2019" name="Int. J. Syst. Evol. Microbiol.">
        <title>The Global Catalogue of Microorganisms (GCM) 10K type strain sequencing project: providing services to taxonomists for standard genome sequencing and annotation.</title>
        <authorList>
            <consortium name="The Broad Institute Genomics Platform"/>
            <consortium name="The Broad Institute Genome Sequencing Center for Infectious Disease"/>
            <person name="Wu L."/>
            <person name="Ma J."/>
        </authorList>
    </citation>
    <scope>NUCLEOTIDE SEQUENCE [LARGE SCALE GENOMIC DNA]</scope>
    <source>
        <strain evidence="3">CCUG 37865</strain>
    </source>
</reference>
<keyword evidence="1" id="KW-0812">Transmembrane</keyword>
<feature type="transmembrane region" description="Helical" evidence="1">
    <location>
        <begin position="300"/>
        <end position="325"/>
    </location>
</feature>
<organism evidence="2 3">
    <name type="scientific">Gracilibacillus xinjiangensis</name>
    <dbReference type="NCBI Taxonomy" id="1193282"/>
    <lineage>
        <taxon>Bacteria</taxon>
        <taxon>Bacillati</taxon>
        <taxon>Bacillota</taxon>
        <taxon>Bacilli</taxon>
        <taxon>Bacillales</taxon>
        <taxon>Bacillaceae</taxon>
        <taxon>Gracilibacillus</taxon>
    </lineage>
</organism>